<feature type="domain" description="Tf2-1-like SH3-like" evidence="1">
    <location>
        <begin position="193"/>
        <end position="239"/>
    </location>
</feature>
<evidence type="ECO:0000313" key="2">
    <source>
        <dbReference type="EMBL" id="KAF7821797.1"/>
    </source>
</evidence>
<dbReference type="AlphaFoldDB" id="A0A834WGE2"/>
<dbReference type="Pfam" id="PF24626">
    <property type="entry name" value="SH3_Tf2-1"/>
    <property type="match status" value="1"/>
</dbReference>
<sequence>MKLPLQIVQGSNRQWGVSRIYPQVCGFPIIGARPCILCGFMCKGADIVLGVQWLAEFEDITTNHKALTISFKMGDEEVQGESLLCQDPITVRGVNKLASENSLACLYSMRPILELDTHARDTVPAKIQEVITRFADIFGAPSQLPLEREVDHKIDLLPGSKLVAVRPYHYPYFQRTEIERLFHPYKQATSANRLSFKLAKRYYSPFQVQSRVGAVAYCLQFPLDNKVHPVFHVSRLKEFKGPLPTAIAHLPEQPLAFVQQPMTIIDIRNVKKGESVRKEALVEWEGGDRNDATWEDLITLTKVFPEDKLVFNGKGTDTIMGEAIGPSAVNEVPNKPNPVVKL</sequence>
<organism evidence="2 3">
    <name type="scientific">Senna tora</name>
    <dbReference type="NCBI Taxonomy" id="362788"/>
    <lineage>
        <taxon>Eukaryota</taxon>
        <taxon>Viridiplantae</taxon>
        <taxon>Streptophyta</taxon>
        <taxon>Embryophyta</taxon>
        <taxon>Tracheophyta</taxon>
        <taxon>Spermatophyta</taxon>
        <taxon>Magnoliopsida</taxon>
        <taxon>eudicotyledons</taxon>
        <taxon>Gunneridae</taxon>
        <taxon>Pentapetalae</taxon>
        <taxon>rosids</taxon>
        <taxon>fabids</taxon>
        <taxon>Fabales</taxon>
        <taxon>Fabaceae</taxon>
        <taxon>Caesalpinioideae</taxon>
        <taxon>Cassia clade</taxon>
        <taxon>Senna</taxon>
    </lineage>
</organism>
<dbReference type="EMBL" id="JAAIUW010000008">
    <property type="protein sequence ID" value="KAF7821797.1"/>
    <property type="molecule type" value="Genomic_DNA"/>
</dbReference>
<gene>
    <name evidence="2" type="ORF">G2W53_027252</name>
</gene>
<proteinExistence type="predicted"/>
<dbReference type="PANTHER" id="PTHR46148">
    <property type="entry name" value="CHROMO DOMAIN-CONTAINING PROTEIN"/>
    <property type="match status" value="1"/>
</dbReference>
<protein>
    <submittedName>
        <fullName evidence="2">Retrotransposable element Tf2</fullName>
    </submittedName>
</protein>
<dbReference type="InterPro" id="IPR056924">
    <property type="entry name" value="SH3_Tf2-1"/>
</dbReference>
<evidence type="ECO:0000313" key="3">
    <source>
        <dbReference type="Proteomes" id="UP000634136"/>
    </source>
</evidence>
<keyword evidence="3" id="KW-1185">Reference proteome</keyword>
<name>A0A834WGE2_9FABA</name>
<dbReference type="InterPro" id="IPR016197">
    <property type="entry name" value="Chromo-like_dom_sf"/>
</dbReference>
<dbReference type="SUPFAM" id="SSF54160">
    <property type="entry name" value="Chromo domain-like"/>
    <property type="match status" value="1"/>
</dbReference>
<accession>A0A834WGE2</accession>
<reference evidence="2" key="1">
    <citation type="submission" date="2020-09" db="EMBL/GenBank/DDBJ databases">
        <title>Genome-Enabled Discovery of Anthraquinone Biosynthesis in Senna tora.</title>
        <authorList>
            <person name="Kang S.-H."/>
            <person name="Pandey R.P."/>
            <person name="Lee C.-M."/>
            <person name="Sim J.-S."/>
            <person name="Jeong J.-T."/>
            <person name="Choi B.-S."/>
            <person name="Jung M."/>
            <person name="Ginzburg D."/>
            <person name="Zhao K."/>
            <person name="Won S.Y."/>
            <person name="Oh T.-J."/>
            <person name="Yu Y."/>
            <person name="Kim N.-H."/>
            <person name="Lee O.R."/>
            <person name="Lee T.-H."/>
            <person name="Bashyal P."/>
            <person name="Kim T.-S."/>
            <person name="Lee W.-H."/>
            <person name="Kawkins C."/>
            <person name="Kim C.-K."/>
            <person name="Kim J.S."/>
            <person name="Ahn B.O."/>
            <person name="Rhee S.Y."/>
            <person name="Sohng J.K."/>
        </authorList>
    </citation>
    <scope>NUCLEOTIDE SEQUENCE</scope>
    <source>
        <tissue evidence="2">Leaf</tissue>
    </source>
</reference>
<evidence type="ECO:0000259" key="1">
    <source>
        <dbReference type="Pfam" id="PF24626"/>
    </source>
</evidence>
<comment type="caution">
    <text evidence="2">The sequence shown here is derived from an EMBL/GenBank/DDBJ whole genome shotgun (WGS) entry which is preliminary data.</text>
</comment>
<dbReference type="Proteomes" id="UP000634136">
    <property type="component" value="Unassembled WGS sequence"/>
</dbReference>
<dbReference type="PANTHER" id="PTHR46148:SF52">
    <property type="entry name" value="OS04G0603800 PROTEIN"/>
    <property type="match status" value="1"/>
</dbReference>
<dbReference type="OrthoDB" id="1748685at2759"/>